<dbReference type="InterPro" id="IPR027450">
    <property type="entry name" value="AlkB-like"/>
</dbReference>
<evidence type="ECO:0000259" key="7">
    <source>
        <dbReference type="PROSITE" id="PS51471"/>
    </source>
</evidence>
<evidence type="ECO:0000256" key="1">
    <source>
        <dbReference type="ARBA" id="ARBA00022723"/>
    </source>
</evidence>
<dbReference type="SUPFAM" id="SSF51197">
    <property type="entry name" value="Clavaminate synthase-like"/>
    <property type="match status" value="1"/>
</dbReference>
<evidence type="ECO:0000313" key="9">
    <source>
        <dbReference type="Proteomes" id="UP000009877"/>
    </source>
</evidence>
<feature type="binding site" evidence="5">
    <location>
        <position position="179"/>
    </location>
    <ligand>
        <name>Fe cation</name>
        <dbReference type="ChEBI" id="CHEBI:24875"/>
        <note>catalytic</note>
    </ligand>
</feature>
<proteinExistence type="predicted"/>
<keyword evidence="2" id="KW-0223">Dioxygenase</keyword>
<evidence type="ECO:0000256" key="3">
    <source>
        <dbReference type="ARBA" id="ARBA00023002"/>
    </source>
</evidence>
<dbReference type="PANTHER" id="PTHR16557:SF2">
    <property type="entry name" value="NUCLEIC ACID DIOXYGENASE ALKBH1"/>
    <property type="match status" value="1"/>
</dbReference>
<dbReference type="EMBL" id="ANHZ02000027">
    <property type="protein sequence ID" value="EME35629.1"/>
    <property type="molecule type" value="Genomic_DNA"/>
</dbReference>
<dbReference type="Gene3D" id="2.60.120.590">
    <property type="entry name" value="Alpha-ketoglutarate-dependent dioxygenase AlkB-like"/>
    <property type="match status" value="1"/>
</dbReference>
<dbReference type="GO" id="GO:0008198">
    <property type="term" value="F:ferrous iron binding"/>
    <property type="evidence" value="ECO:0007669"/>
    <property type="project" value="TreeGrafter"/>
</dbReference>
<dbReference type="GO" id="GO:0035513">
    <property type="term" value="P:oxidative RNA demethylation"/>
    <property type="evidence" value="ECO:0007669"/>
    <property type="project" value="TreeGrafter"/>
</dbReference>
<sequence length="289" mass="31170">MERVSRVSRLRGPGGPELFDLPREAREVAPGAVHVPDWLSTQEQAELVAQCRGWSRGDHRMRHYTTSTGGVMSVQSTVLGRTWELPWAPTISSPERGAAAGEPKSPRPASGDRRAAAEGSTPDDEAAVGQRLPEALWHLGRRGVAAAYGEEAPEASSFEPTTALVNYYDASARMGQHQDLDEAGPEPIVSLSLGDSCIFRLGNTESRGRPYQDIVLRSGDLFVFGRQSRWAFHGVPAIRPGTGDPALGLRHGGRLNITIRSNVPGKPGRGPQVQRKRAMAADATGGDRR</sequence>
<dbReference type="InterPro" id="IPR005123">
    <property type="entry name" value="Oxoglu/Fe-dep_dioxygenase_dom"/>
</dbReference>
<comment type="cofactor">
    <cofactor evidence="5">
        <name>Fe(2+)</name>
        <dbReference type="ChEBI" id="CHEBI:29033"/>
    </cofactor>
    <text evidence="5">Binds 1 Fe(2+) ion per subunit.</text>
</comment>
<dbReference type="Pfam" id="PF13532">
    <property type="entry name" value="2OG-FeII_Oxy_2"/>
    <property type="match status" value="1"/>
</dbReference>
<dbReference type="STRING" id="71999.KPaMU14_00965"/>
<dbReference type="GO" id="GO:0005737">
    <property type="term" value="C:cytoplasm"/>
    <property type="evidence" value="ECO:0007669"/>
    <property type="project" value="TreeGrafter"/>
</dbReference>
<comment type="caution">
    <text evidence="8">The sequence shown here is derived from an EMBL/GenBank/DDBJ whole genome shotgun (WGS) entry which is preliminary data.</text>
</comment>
<keyword evidence="4 5" id="KW-0408">Iron</keyword>
<feature type="region of interest" description="Disordered" evidence="6">
    <location>
        <begin position="258"/>
        <end position="289"/>
    </location>
</feature>
<evidence type="ECO:0000256" key="5">
    <source>
        <dbReference type="PIRSR" id="PIRSR604574-2"/>
    </source>
</evidence>
<organism evidence="8 9">
    <name type="scientific">Kocuria palustris PEL</name>
    <dbReference type="NCBI Taxonomy" id="1236550"/>
    <lineage>
        <taxon>Bacteria</taxon>
        <taxon>Bacillati</taxon>
        <taxon>Actinomycetota</taxon>
        <taxon>Actinomycetes</taxon>
        <taxon>Micrococcales</taxon>
        <taxon>Micrococcaceae</taxon>
        <taxon>Kocuria</taxon>
    </lineage>
</organism>
<dbReference type="InterPro" id="IPR037151">
    <property type="entry name" value="AlkB-like_sf"/>
</dbReference>
<protein>
    <submittedName>
        <fullName evidence="8">Alkylated DNA repair protein AlkB</fullName>
    </submittedName>
</protein>
<feature type="region of interest" description="Disordered" evidence="6">
    <location>
        <begin position="89"/>
        <end position="128"/>
    </location>
</feature>
<gene>
    <name evidence="8" type="ORF">C884_01449</name>
</gene>
<feature type="binding site" evidence="5">
    <location>
        <position position="177"/>
    </location>
    <ligand>
        <name>Fe cation</name>
        <dbReference type="ChEBI" id="CHEBI:24875"/>
        <note>catalytic</note>
    </ligand>
</feature>
<reference evidence="8 9" key="1">
    <citation type="journal article" date="2014" name="Genome Announc.">
        <title>Draft Genome Sequence of Kocuria palustris PEL.</title>
        <authorList>
            <person name="Sharma G."/>
            <person name="Khatri I."/>
            <person name="Subramanian S."/>
        </authorList>
    </citation>
    <scope>NUCLEOTIDE SEQUENCE [LARGE SCALE GENOMIC DNA]</scope>
    <source>
        <strain evidence="8 9">PEL</strain>
    </source>
</reference>
<dbReference type="GO" id="GO:0035516">
    <property type="term" value="F:broad specificity oxidative DNA demethylase activity"/>
    <property type="evidence" value="ECO:0007669"/>
    <property type="project" value="TreeGrafter"/>
</dbReference>
<keyword evidence="9" id="KW-1185">Reference proteome</keyword>
<feature type="binding site" evidence="5">
    <location>
        <position position="233"/>
    </location>
    <ligand>
        <name>Fe cation</name>
        <dbReference type="ChEBI" id="CHEBI:24875"/>
        <note>catalytic</note>
    </ligand>
</feature>
<dbReference type="InterPro" id="IPR004574">
    <property type="entry name" value="Alkb"/>
</dbReference>
<keyword evidence="3" id="KW-0560">Oxidoreductase</keyword>
<accession>M2YAF7</accession>
<evidence type="ECO:0000256" key="2">
    <source>
        <dbReference type="ARBA" id="ARBA00022964"/>
    </source>
</evidence>
<name>M2YAF7_9MICC</name>
<dbReference type="PANTHER" id="PTHR16557">
    <property type="entry name" value="ALKYLATED DNA REPAIR PROTEIN ALKB-RELATED"/>
    <property type="match status" value="1"/>
</dbReference>
<evidence type="ECO:0000313" key="8">
    <source>
        <dbReference type="EMBL" id="EME35629.1"/>
    </source>
</evidence>
<keyword evidence="1 5" id="KW-0479">Metal-binding</keyword>
<dbReference type="AlphaFoldDB" id="M2YAF7"/>
<evidence type="ECO:0000256" key="6">
    <source>
        <dbReference type="SAM" id="MobiDB-lite"/>
    </source>
</evidence>
<evidence type="ECO:0000256" key="4">
    <source>
        <dbReference type="ARBA" id="ARBA00023004"/>
    </source>
</evidence>
<dbReference type="PROSITE" id="PS51471">
    <property type="entry name" value="FE2OG_OXY"/>
    <property type="match status" value="1"/>
</dbReference>
<feature type="domain" description="Fe2OG dioxygenase" evidence="7">
    <location>
        <begin position="159"/>
        <end position="263"/>
    </location>
</feature>
<dbReference type="GO" id="GO:0035515">
    <property type="term" value="F:oxidative RNA demethylase activity"/>
    <property type="evidence" value="ECO:0007669"/>
    <property type="project" value="TreeGrafter"/>
</dbReference>
<dbReference type="Proteomes" id="UP000009877">
    <property type="component" value="Unassembled WGS sequence"/>
</dbReference>